<evidence type="ECO:0000313" key="2">
    <source>
        <dbReference type="Proteomes" id="UP000217768"/>
    </source>
</evidence>
<sequence length="61" mass="6155">MSARRGFTAWADAVLAGTGRTVGTVREAARRTEDDCATAALADGFAAAARGVAVEQGGDVE</sequence>
<reference evidence="1 2" key="1">
    <citation type="submission" date="2017-08" db="EMBL/GenBank/DDBJ databases">
        <title>Phylogenetic analysis of Mycobacterium avium complex whole genomes.</title>
        <authorList>
            <person name="Caverly L.J."/>
            <person name="Spilker T."/>
            <person name="Lipuma J."/>
        </authorList>
    </citation>
    <scope>NUCLEOTIDE SEQUENCE [LARGE SCALE GENOMIC DNA]</scope>
    <source>
        <strain evidence="1 2">FLAC0165</strain>
    </source>
</reference>
<protein>
    <submittedName>
        <fullName evidence="1">Chemotaxis protein</fullName>
    </submittedName>
</protein>
<dbReference type="AlphaFoldDB" id="A0A2A2ZAP9"/>
<organism evidence="1 2">
    <name type="scientific">Mycobacterium avium</name>
    <dbReference type="NCBI Taxonomy" id="1764"/>
    <lineage>
        <taxon>Bacteria</taxon>
        <taxon>Bacillati</taxon>
        <taxon>Actinomycetota</taxon>
        <taxon>Actinomycetes</taxon>
        <taxon>Mycobacteriales</taxon>
        <taxon>Mycobacteriaceae</taxon>
        <taxon>Mycobacterium</taxon>
        <taxon>Mycobacterium avium complex (MAC)</taxon>
    </lineage>
</organism>
<proteinExistence type="predicted"/>
<accession>A0A2A2ZAP9</accession>
<name>A0A2A2ZAP9_MYCAV</name>
<dbReference type="EMBL" id="NSFD01000064">
    <property type="protein sequence ID" value="PBA23524.1"/>
    <property type="molecule type" value="Genomic_DNA"/>
</dbReference>
<evidence type="ECO:0000313" key="1">
    <source>
        <dbReference type="EMBL" id="PBA23524.1"/>
    </source>
</evidence>
<dbReference type="Proteomes" id="UP000217768">
    <property type="component" value="Unassembled WGS sequence"/>
</dbReference>
<gene>
    <name evidence="1" type="ORF">CKJ66_28055</name>
</gene>
<comment type="caution">
    <text evidence="1">The sequence shown here is derived from an EMBL/GenBank/DDBJ whole genome shotgun (WGS) entry which is preliminary data.</text>
</comment>